<evidence type="ECO:0000313" key="2">
    <source>
        <dbReference type="EMBL" id="VAH28618.1"/>
    </source>
</evidence>
<dbReference type="SUPFAM" id="SSF53098">
    <property type="entry name" value="Ribonuclease H-like"/>
    <property type="match status" value="1"/>
</dbReference>
<name>A0A9R1NPD3_TRITD</name>
<keyword evidence="3" id="KW-1185">Reference proteome</keyword>
<dbReference type="OMA" id="NEGKDPM"/>
<dbReference type="PANTHER" id="PTHR23272">
    <property type="entry name" value="BED FINGER-RELATED"/>
    <property type="match status" value="1"/>
</dbReference>
<accession>A0A9R1NPD3</accession>
<dbReference type="Pfam" id="PF05699">
    <property type="entry name" value="Dimer_Tnp_hAT"/>
    <property type="match status" value="1"/>
</dbReference>
<dbReference type="AlphaFoldDB" id="A0A9R1NPD3"/>
<dbReference type="InterPro" id="IPR012337">
    <property type="entry name" value="RNaseH-like_sf"/>
</dbReference>
<evidence type="ECO:0000313" key="3">
    <source>
        <dbReference type="Proteomes" id="UP000324705"/>
    </source>
</evidence>
<protein>
    <recommendedName>
        <fullName evidence="1">HAT C-terminal dimerisation domain-containing protein</fullName>
    </recommendedName>
</protein>
<sequence>MARDFLAIPLSTVASESAFSCGKRILGDKRSSLNPDMLEVLVCGKDWLFKPKEGELTAYILVLLLV</sequence>
<dbReference type="Gramene" id="TRITD2Av1G067980.1">
    <property type="protein sequence ID" value="TRITD2Av1G067980.1"/>
    <property type="gene ID" value="TRITD2Av1G067980"/>
</dbReference>
<dbReference type="PANTHER" id="PTHR23272:SF181">
    <property type="entry name" value="OS01G0802400 PROTEIN"/>
    <property type="match status" value="1"/>
</dbReference>
<dbReference type="EMBL" id="LT934113">
    <property type="protein sequence ID" value="VAH28618.1"/>
    <property type="molecule type" value="Genomic_DNA"/>
</dbReference>
<gene>
    <name evidence="2" type="ORF">TRITD_2Av1G067980</name>
</gene>
<proteinExistence type="predicted"/>
<dbReference type="GO" id="GO:0046983">
    <property type="term" value="F:protein dimerization activity"/>
    <property type="evidence" value="ECO:0007669"/>
    <property type="project" value="InterPro"/>
</dbReference>
<organism evidence="2 3">
    <name type="scientific">Triticum turgidum subsp. durum</name>
    <name type="common">Durum wheat</name>
    <name type="synonym">Triticum durum</name>
    <dbReference type="NCBI Taxonomy" id="4567"/>
    <lineage>
        <taxon>Eukaryota</taxon>
        <taxon>Viridiplantae</taxon>
        <taxon>Streptophyta</taxon>
        <taxon>Embryophyta</taxon>
        <taxon>Tracheophyta</taxon>
        <taxon>Spermatophyta</taxon>
        <taxon>Magnoliopsida</taxon>
        <taxon>Liliopsida</taxon>
        <taxon>Poales</taxon>
        <taxon>Poaceae</taxon>
        <taxon>BOP clade</taxon>
        <taxon>Pooideae</taxon>
        <taxon>Triticodae</taxon>
        <taxon>Triticeae</taxon>
        <taxon>Triticinae</taxon>
        <taxon>Triticum</taxon>
    </lineage>
</organism>
<reference evidence="2 3" key="1">
    <citation type="submission" date="2017-09" db="EMBL/GenBank/DDBJ databases">
        <authorList>
            <consortium name="International Durum Wheat Genome Sequencing Consortium (IDWGSC)"/>
            <person name="Milanesi L."/>
        </authorList>
    </citation>
    <scope>NUCLEOTIDE SEQUENCE [LARGE SCALE GENOMIC DNA]</scope>
    <source>
        <strain evidence="3">cv. Svevo</strain>
    </source>
</reference>
<feature type="domain" description="HAT C-terminal dimerisation" evidence="1">
    <location>
        <begin position="1"/>
        <end position="48"/>
    </location>
</feature>
<dbReference type="InterPro" id="IPR008906">
    <property type="entry name" value="HATC_C_dom"/>
</dbReference>
<dbReference type="Proteomes" id="UP000324705">
    <property type="component" value="Chromosome 2A"/>
</dbReference>
<evidence type="ECO:0000259" key="1">
    <source>
        <dbReference type="Pfam" id="PF05699"/>
    </source>
</evidence>